<feature type="region of interest" description="Disordered" evidence="1">
    <location>
        <begin position="28"/>
        <end position="97"/>
    </location>
</feature>
<reference evidence="3 4" key="1">
    <citation type="submission" date="2013-11" db="EMBL/GenBank/DDBJ databases">
        <title>Genome sequencing of Stegodyphus mimosarum.</title>
        <authorList>
            <person name="Bechsgaard J."/>
        </authorList>
    </citation>
    <scope>NUCLEOTIDE SEQUENCE [LARGE SCALE GENOMIC DNA]</scope>
</reference>
<feature type="domain" description="Tudor" evidence="2">
    <location>
        <begin position="404"/>
        <end position="460"/>
    </location>
</feature>
<feature type="region of interest" description="Disordered" evidence="1">
    <location>
        <begin position="300"/>
        <end position="373"/>
    </location>
</feature>
<dbReference type="GO" id="GO:0005634">
    <property type="term" value="C:nucleus"/>
    <property type="evidence" value="ECO:0007669"/>
    <property type="project" value="TreeGrafter"/>
</dbReference>
<dbReference type="GO" id="GO:0045944">
    <property type="term" value="P:positive regulation of transcription by RNA polymerase II"/>
    <property type="evidence" value="ECO:0007669"/>
    <property type="project" value="TreeGrafter"/>
</dbReference>
<feature type="region of interest" description="Disordered" evidence="1">
    <location>
        <begin position="172"/>
        <end position="272"/>
    </location>
</feature>
<feature type="compositionally biased region" description="Low complexity" evidence="1">
    <location>
        <begin position="210"/>
        <end position="221"/>
    </location>
</feature>
<gene>
    <name evidence="3" type="ORF">X975_26281</name>
</gene>
<dbReference type="STRING" id="407821.A0A087T4E7"/>
<dbReference type="SMART" id="SM00333">
    <property type="entry name" value="TUDOR"/>
    <property type="match status" value="1"/>
</dbReference>
<feature type="region of interest" description="Disordered" evidence="1">
    <location>
        <begin position="541"/>
        <end position="576"/>
    </location>
</feature>
<dbReference type="SUPFAM" id="SSF63748">
    <property type="entry name" value="Tudor/PWWP/MBT"/>
    <property type="match status" value="2"/>
</dbReference>
<dbReference type="AlphaFoldDB" id="A0A087T4E7"/>
<dbReference type="CDD" id="cd20383">
    <property type="entry name" value="Tudor_53BP1"/>
    <property type="match status" value="1"/>
</dbReference>
<feature type="non-terminal residue" evidence="3">
    <location>
        <position position="576"/>
    </location>
</feature>
<dbReference type="Proteomes" id="UP000054359">
    <property type="component" value="Unassembled WGS sequence"/>
</dbReference>
<dbReference type="Gene3D" id="2.30.30.140">
    <property type="match status" value="1"/>
</dbReference>
<dbReference type="InterPro" id="IPR002999">
    <property type="entry name" value="Tudor"/>
</dbReference>
<dbReference type="InterPro" id="IPR014722">
    <property type="entry name" value="Rib_uL2_dom2"/>
</dbReference>
<dbReference type="PANTHER" id="PTHR15321">
    <property type="entry name" value="TUMOR SUPPRESSOR P53-BINDING PROTEIN 1"/>
    <property type="match status" value="1"/>
</dbReference>
<dbReference type="InterPro" id="IPR047252">
    <property type="entry name" value="TP53BP1-like"/>
</dbReference>
<feature type="compositionally biased region" description="Basic residues" evidence="1">
    <location>
        <begin position="326"/>
        <end position="339"/>
    </location>
</feature>
<feature type="compositionally biased region" description="Basic and acidic residues" evidence="1">
    <location>
        <begin position="34"/>
        <end position="62"/>
    </location>
</feature>
<dbReference type="Gene3D" id="2.30.30.30">
    <property type="match status" value="1"/>
</dbReference>
<dbReference type="GO" id="GO:0042393">
    <property type="term" value="F:histone binding"/>
    <property type="evidence" value="ECO:0007669"/>
    <property type="project" value="TreeGrafter"/>
</dbReference>
<dbReference type="EMBL" id="KK113365">
    <property type="protein sequence ID" value="KFM59986.1"/>
    <property type="molecule type" value="Genomic_DNA"/>
</dbReference>
<dbReference type="OrthoDB" id="6516673at2759"/>
<dbReference type="InterPro" id="IPR015125">
    <property type="entry name" value="53-BP1_Tudor"/>
</dbReference>
<feature type="compositionally biased region" description="Low complexity" evidence="1">
    <location>
        <begin position="185"/>
        <end position="197"/>
    </location>
</feature>
<dbReference type="PANTHER" id="PTHR15321:SF3">
    <property type="entry name" value="TP53-BINDING PROTEIN 1"/>
    <property type="match status" value="1"/>
</dbReference>
<dbReference type="GO" id="GO:0000077">
    <property type="term" value="P:DNA damage checkpoint signaling"/>
    <property type="evidence" value="ECO:0007669"/>
    <property type="project" value="TreeGrafter"/>
</dbReference>
<accession>A0A087T4E7</accession>
<evidence type="ECO:0000313" key="3">
    <source>
        <dbReference type="EMBL" id="KFM59986.1"/>
    </source>
</evidence>
<evidence type="ECO:0000259" key="2">
    <source>
        <dbReference type="SMART" id="SM00333"/>
    </source>
</evidence>
<keyword evidence="4" id="KW-1185">Reference proteome</keyword>
<evidence type="ECO:0000256" key="1">
    <source>
        <dbReference type="SAM" id="MobiDB-lite"/>
    </source>
</evidence>
<dbReference type="Pfam" id="PF09038">
    <property type="entry name" value="53-BP1_Tudor"/>
    <property type="match status" value="1"/>
</dbReference>
<protein>
    <submittedName>
        <fullName evidence="3">Tumor suppressor p53-binding protein 1</fullName>
    </submittedName>
</protein>
<evidence type="ECO:0000313" key="4">
    <source>
        <dbReference type="Proteomes" id="UP000054359"/>
    </source>
</evidence>
<sequence length="576" mass="63369">MKSGVELESASKEENAIVSELFVKISTSSVNESQIKEYKSGISKSLDEDRVTESHKESKESEPPPSSAETPTRFLLPKKPPQKGSLSSRKQKAEEKKHIQDISFGRLIGTFKDNASLEKIFHSFGIVLDHECFETVLSLKPNEEIKITKISRFSLRDNKVFLEECIEVEDPHEQQRHVIAISPQSSSSTTTSSTLSTKISLHSGEIGDVSSSSSSKSANSSGIQMDTTTHSSHIFSSQETSVETFQKTSTQNSSNVNSFSGIARHGKGDDKTSVASKMDFELCSIKIPVSPIKASVLEPTAEATAPSKSKKGEKKNVKVEVTGTSSRRKRVKPVKRKKGNMSNSLESKESDSNEESATKKLSRRKKPKTVEPVTKLQPVKESSDVEEIQIAEDGGGAYEESHFGNIIPGVRVMARWKDGYYYPGTVKSQELEGRWAVLFDDGDLRTIAQENLIKLAMLQLGTSVLVLSADGFYDPGTVCGHFREGNKVGYEVELDNGVTKRYPRTSVILSTEQAKHIISSRPPTTPATMTINLDNIIDGKRKRKSVQSPQSSPVLKKSSRISHRNLKADSNLDSTL</sequence>
<feature type="compositionally biased region" description="Polar residues" evidence="1">
    <location>
        <begin position="222"/>
        <end position="260"/>
    </location>
</feature>
<proteinExistence type="predicted"/>
<name>A0A087T4E7_STEMI</name>
<organism evidence="3 4">
    <name type="scientific">Stegodyphus mimosarum</name>
    <name type="common">African social velvet spider</name>
    <dbReference type="NCBI Taxonomy" id="407821"/>
    <lineage>
        <taxon>Eukaryota</taxon>
        <taxon>Metazoa</taxon>
        <taxon>Ecdysozoa</taxon>
        <taxon>Arthropoda</taxon>
        <taxon>Chelicerata</taxon>
        <taxon>Arachnida</taxon>
        <taxon>Araneae</taxon>
        <taxon>Araneomorphae</taxon>
        <taxon>Entelegynae</taxon>
        <taxon>Eresoidea</taxon>
        <taxon>Eresidae</taxon>
        <taxon>Stegodyphus</taxon>
    </lineage>
</organism>